<comment type="caution">
    <text evidence="2">The sequence shown here is derived from an EMBL/GenBank/DDBJ whole genome shotgun (WGS) entry which is preliminary data.</text>
</comment>
<dbReference type="AlphaFoldDB" id="A0AAE0AW77"/>
<keyword evidence="1" id="KW-0812">Transmembrane</keyword>
<gene>
    <name evidence="2" type="ORF">Dsin_004521</name>
</gene>
<keyword evidence="1" id="KW-1133">Transmembrane helix</keyword>
<evidence type="ECO:0000256" key="1">
    <source>
        <dbReference type="SAM" id="Phobius"/>
    </source>
</evidence>
<keyword evidence="1" id="KW-0472">Membrane</keyword>
<dbReference type="Proteomes" id="UP001281410">
    <property type="component" value="Unassembled WGS sequence"/>
</dbReference>
<proteinExistence type="predicted"/>
<feature type="transmembrane region" description="Helical" evidence="1">
    <location>
        <begin position="46"/>
        <end position="67"/>
    </location>
</feature>
<dbReference type="EMBL" id="JANJYJ010000002">
    <property type="protein sequence ID" value="KAK3224659.1"/>
    <property type="molecule type" value="Genomic_DNA"/>
</dbReference>
<evidence type="ECO:0000313" key="3">
    <source>
        <dbReference type="Proteomes" id="UP001281410"/>
    </source>
</evidence>
<reference evidence="2" key="1">
    <citation type="journal article" date="2023" name="Plant J.">
        <title>Genome sequences and population genomics provide insights into the demographic history, inbreeding, and mutation load of two 'living fossil' tree species of Dipteronia.</title>
        <authorList>
            <person name="Feng Y."/>
            <person name="Comes H.P."/>
            <person name="Chen J."/>
            <person name="Zhu S."/>
            <person name="Lu R."/>
            <person name="Zhang X."/>
            <person name="Li P."/>
            <person name="Qiu J."/>
            <person name="Olsen K.M."/>
            <person name="Qiu Y."/>
        </authorList>
    </citation>
    <scope>NUCLEOTIDE SEQUENCE</scope>
    <source>
        <strain evidence="2">NBL</strain>
    </source>
</reference>
<organism evidence="2 3">
    <name type="scientific">Dipteronia sinensis</name>
    <dbReference type="NCBI Taxonomy" id="43782"/>
    <lineage>
        <taxon>Eukaryota</taxon>
        <taxon>Viridiplantae</taxon>
        <taxon>Streptophyta</taxon>
        <taxon>Embryophyta</taxon>
        <taxon>Tracheophyta</taxon>
        <taxon>Spermatophyta</taxon>
        <taxon>Magnoliopsida</taxon>
        <taxon>eudicotyledons</taxon>
        <taxon>Gunneridae</taxon>
        <taxon>Pentapetalae</taxon>
        <taxon>rosids</taxon>
        <taxon>malvids</taxon>
        <taxon>Sapindales</taxon>
        <taxon>Sapindaceae</taxon>
        <taxon>Hippocastanoideae</taxon>
        <taxon>Acereae</taxon>
        <taxon>Dipteronia</taxon>
    </lineage>
</organism>
<evidence type="ECO:0000313" key="2">
    <source>
        <dbReference type="EMBL" id="KAK3224659.1"/>
    </source>
</evidence>
<accession>A0AAE0AW77</accession>
<sequence>MFEEQVFWVSWGALNAIPSTPLKLLIYCLSVFGCQTSLQSTPTYSILFLFLQNPHFWFLANFTFWNIRALKRGSQERTIRVFSCHFSHFFLSFHTSQFTNTA</sequence>
<name>A0AAE0AW77_9ROSI</name>
<keyword evidence="3" id="KW-1185">Reference proteome</keyword>
<protein>
    <submittedName>
        <fullName evidence="2">Uncharacterized protein</fullName>
    </submittedName>
</protein>